<dbReference type="RefSeq" id="WP_256197300.1">
    <property type="nucleotide sequence ID" value="NZ_JANGCH010000002.1"/>
</dbReference>
<evidence type="ECO:0000313" key="2">
    <source>
        <dbReference type="EMBL" id="MCQ5120899.1"/>
    </source>
</evidence>
<dbReference type="InterPro" id="IPR013783">
    <property type="entry name" value="Ig-like_fold"/>
</dbReference>
<comment type="caution">
    <text evidence="2">The sequence shown here is derived from an EMBL/GenBank/DDBJ whole genome shotgun (WGS) entry which is preliminary data.</text>
</comment>
<protein>
    <submittedName>
        <fullName evidence="2">DUF5011 domain-containing protein</fullName>
    </submittedName>
</protein>
<proteinExistence type="predicted"/>
<keyword evidence="3" id="KW-1185">Reference proteome</keyword>
<dbReference type="InterPro" id="IPR032179">
    <property type="entry name" value="Cry22Aa_Ig-like"/>
</dbReference>
<dbReference type="Proteomes" id="UP001524435">
    <property type="component" value="Unassembled WGS sequence"/>
</dbReference>
<reference evidence="2 3" key="1">
    <citation type="submission" date="2022-06" db="EMBL/GenBank/DDBJ databases">
        <title>Isolation of gut microbiota from human fecal samples.</title>
        <authorList>
            <person name="Pamer E.G."/>
            <person name="Barat B."/>
            <person name="Waligurski E."/>
            <person name="Medina S."/>
            <person name="Paddock L."/>
            <person name="Mostad J."/>
        </authorList>
    </citation>
    <scope>NUCLEOTIDE SEQUENCE [LARGE SCALE GENOMIC DNA]</scope>
    <source>
        <strain evidence="2 3">DFI.6.1</strain>
    </source>
</reference>
<sequence length="498" mass="58243">MKLMKQFLSLYLCVLFLFLFYLEDTAAANKYEMPYEITAFRSGKTGFEIEGWGLMIEAQHFLDANTHAYRLLLYENGVRSHSYALKLRNVDQSELMRMVGKRQCGKNEWNQSANTCNYLFRNVGFQGVIPYQDLSMDRDYEVHLEIEAKQSGKRKEISLFYPISEKITHRDQEFVYQAVSDLHETALQVTYGDVFARKKPSAAKEYYKTGNLCSYTHGNALYFRQNAIFQHIYERKVVDHTTYYRVSGKESVCEGGFRRVEEGNGISPLWIASAFVDYRGKPLTIHTYIDNEAPRLYFDYEPVLYPNEVKQFDFQSIVHATDKEDGNLDDKVILKDGNVDVHPGNYELTYYVEDRYGAFDQKVLHVTVREPENTPPHINAKDATIYQYEPFDYLKGVQASDKEDGDLKQQLRYTETVNTQKLGVYPVTYTVTDSKGASAVKTIQVHVIRNPKEGLRYLSRKYPWYEQKIPLNWKAYYLYLIDQLKNRQIFYENSFDHS</sequence>
<dbReference type="EMBL" id="JANGCH010000002">
    <property type="protein sequence ID" value="MCQ5120899.1"/>
    <property type="molecule type" value="Genomic_DNA"/>
</dbReference>
<gene>
    <name evidence="2" type="ORF">NE663_01330</name>
</gene>
<dbReference type="Pfam" id="PF16403">
    <property type="entry name" value="Bact_surface_Ig-like"/>
    <property type="match status" value="1"/>
</dbReference>
<dbReference type="Gene3D" id="2.60.40.10">
    <property type="entry name" value="Immunoglobulins"/>
    <property type="match status" value="2"/>
</dbReference>
<evidence type="ECO:0000313" key="3">
    <source>
        <dbReference type="Proteomes" id="UP001524435"/>
    </source>
</evidence>
<name>A0ABT1SI70_9FIRM</name>
<organism evidence="2 3">
    <name type="scientific">Massilicoli timonensis</name>
    <dbReference type="NCBI Taxonomy" id="2015901"/>
    <lineage>
        <taxon>Bacteria</taxon>
        <taxon>Bacillati</taxon>
        <taxon>Bacillota</taxon>
        <taxon>Erysipelotrichia</taxon>
        <taxon>Erysipelotrichales</taxon>
        <taxon>Erysipelotrichaceae</taxon>
        <taxon>Massilicoli</taxon>
    </lineage>
</organism>
<feature type="domain" description="Pesticidal crystal protein Cry22Aa Ig-like" evidence="1">
    <location>
        <begin position="389"/>
        <end position="447"/>
    </location>
</feature>
<evidence type="ECO:0000259" key="1">
    <source>
        <dbReference type="Pfam" id="PF16403"/>
    </source>
</evidence>
<accession>A0ABT1SI70</accession>